<feature type="region of interest" description="Disordered" evidence="2">
    <location>
        <begin position="268"/>
        <end position="317"/>
    </location>
</feature>
<dbReference type="EMBL" id="KI965486">
    <property type="protein sequence ID" value="EUD64926.1"/>
    <property type="molecule type" value="Genomic_DNA"/>
</dbReference>
<gene>
    <name evidence="5" type="ORF">C922_04658</name>
</gene>
<name>W7AI14_9APIC</name>
<dbReference type="OrthoDB" id="18302at2759"/>
<protein>
    <recommendedName>
        <fullName evidence="4">DUF155 domain-containing protein</fullName>
    </recommendedName>
</protein>
<feature type="compositionally biased region" description="Basic and acidic residues" evidence="2">
    <location>
        <begin position="1"/>
        <end position="31"/>
    </location>
</feature>
<sequence length="650" mass="75517">MDEHNKYQQTEDKTHKKDAKEQRQTYHYDSHRSKKGFSVRGNDEGSCSEERSCEGYSALRGDSGGSANSGMSTHGHSNWHSNGRRKVGINSGTERPIHSIRADKRTRSSREDAPSHRIFLVRRSSCVNPPSDTRVGAKRWLLHDSCRKEHSSYEARIRRTYERPPHIELSIPPTDRNGNRKKIQRRYTSHPNVSGTPHEVTPVRKLPRSRFAHKDDAIKIKRREVPAQWRQHHLGENAKVKGGTVVGLAKLSNLYKWSDDYHMHSSTRHATFHKDGHPPKTGKATKQKHKTKRVASKEGYTFKGEEEDRKDKDRPDMSNTPCGHKFYQVKFLCQAKGYDLKKISLVFDVKKIRYVFHDRDNILCAFLTPEKSTKYFCNLEDIGNIDNLNFIRDVTPSDAEYIVFIFINGSVVIWHNFPNCYRNDVFINNIIVFLNSYSDELLPGHVVQEDMMYYHEWWAEEEKHRPGLSAPSERFLSPSCVDPPLISGGVIHLRSGSLEQKLTVSFALSQSIRLDVHEMLMDITINKLFIISKQIASRGTCTISKQEVSRMLNVYSSIINVNAVQDFLDVPEYFWNKVQYEHAWFEIYAYLEIPDRIKILNKRYNYYKDFLKVIKTEGYNDKTFHTYRVIVLLLFIHVCALILNDLFFAQ</sequence>
<keyword evidence="3" id="KW-1133">Transmembrane helix</keyword>
<feature type="compositionally biased region" description="Basic residues" evidence="2">
    <location>
        <begin position="283"/>
        <end position="294"/>
    </location>
</feature>
<keyword evidence="3" id="KW-0812">Transmembrane</keyword>
<proteinExistence type="inferred from homology"/>
<dbReference type="AlphaFoldDB" id="W7AI14"/>
<dbReference type="PANTHER" id="PTHR16255:SF1">
    <property type="entry name" value="REQUIRED FOR MEIOTIC NUCLEAR DIVISION PROTEIN 1 HOMOLOG"/>
    <property type="match status" value="1"/>
</dbReference>
<dbReference type="InterPro" id="IPR051624">
    <property type="entry name" value="RMD1/Sad1-interacting"/>
</dbReference>
<dbReference type="RefSeq" id="XP_008818459.1">
    <property type="nucleotide sequence ID" value="XM_008820237.1"/>
</dbReference>
<evidence type="ECO:0000313" key="6">
    <source>
        <dbReference type="Proteomes" id="UP000030640"/>
    </source>
</evidence>
<keyword evidence="3" id="KW-0472">Membrane</keyword>
<evidence type="ECO:0000313" key="5">
    <source>
        <dbReference type="EMBL" id="EUD64926.1"/>
    </source>
</evidence>
<dbReference type="Proteomes" id="UP000030640">
    <property type="component" value="Unassembled WGS sequence"/>
</dbReference>
<feature type="domain" description="DUF155" evidence="4">
    <location>
        <begin position="403"/>
        <end position="601"/>
    </location>
</feature>
<feature type="compositionally biased region" description="Polar residues" evidence="2">
    <location>
        <begin position="65"/>
        <end position="81"/>
    </location>
</feature>
<dbReference type="InterPro" id="IPR003734">
    <property type="entry name" value="DUF155"/>
</dbReference>
<accession>W7AI14</accession>
<feature type="transmembrane region" description="Helical" evidence="3">
    <location>
        <begin position="629"/>
        <end position="648"/>
    </location>
</feature>
<evidence type="ECO:0000256" key="3">
    <source>
        <dbReference type="SAM" id="Phobius"/>
    </source>
</evidence>
<evidence type="ECO:0000259" key="4">
    <source>
        <dbReference type="Pfam" id="PF02582"/>
    </source>
</evidence>
<dbReference type="VEuPathDB" id="PlasmoDB:C922_04658"/>
<feature type="compositionally biased region" description="Basic and acidic residues" evidence="2">
    <location>
        <begin position="303"/>
        <end position="316"/>
    </location>
</feature>
<evidence type="ECO:0000256" key="1">
    <source>
        <dbReference type="ARBA" id="ARBA00008306"/>
    </source>
</evidence>
<dbReference type="GO" id="GO:0005739">
    <property type="term" value="C:mitochondrion"/>
    <property type="evidence" value="ECO:0007669"/>
    <property type="project" value="UniProtKB-ARBA"/>
</dbReference>
<organism evidence="5 6">
    <name type="scientific">Plasmodium inui San Antonio 1</name>
    <dbReference type="NCBI Taxonomy" id="1237626"/>
    <lineage>
        <taxon>Eukaryota</taxon>
        <taxon>Sar</taxon>
        <taxon>Alveolata</taxon>
        <taxon>Apicomplexa</taxon>
        <taxon>Aconoidasida</taxon>
        <taxon>Haemosporida</taxon>
        <taxon>Plasmodiidae</taxon>
        <taxon>Plasmodium</taxon>
        <taxon>Plasmodium (Plasmodium)</taxon>
    </lineage>
</organism>
<feature type="region of interest" description="Disordered" evidence="2">
    <location>
        <begin position="1"/>
        <end position="115"/>
    </location>
</feature>
<keyword evidence="6" id="KW-1185">Reference proteome</keyword>
<dbReference type="PANTHER" id="PTHR16255">
    <property type="entry name" value="REQUIRED FOR MEIOTIC NUCLEAR DIVISION PROTEIN 1 HOMOLOG"/>
    <property type="match status" value="1"/>
</dbReference>
<evidence type="ECO:0000256" key="2">
    <source>
        <dbReference type="SAM" id="MobiDB-lite"/>
    </source>
</evidence>
<comment type="similarity">
    <text evidence="1">Belongs to the RMD1/sif2 family.</text>
</comment>
<dbReference type="Pfam" id="PF02582">
    <property type="entry name" value="DUF155"/>
    <property type="match status" value="1"/>
</dbReference>
<dbReference type="GeneID" id="20039932"/>
<feature type="compositionally biased region" description="Basic and acidic residues" evidence="2">
    <location>
        <begin position="95"/>
        <end position="115"/>
    </location>
</feature>
<reference evidence="5 6" key="1">
    <citation type="submission" date="2013-02" db="EMBL/GenBank/DDBJ databases">
        <title>The Genome Sequence of Plasmodium inui San Antonio 1.</title>
        <authorList>
            <consortium name="The Broad Institute Genome Sequencing Platform"/>
            <consortium name="The Broad Institute Genome Sequencing Center for Infectious Disease"/>
            <person name="Neafsey D."/>
            <person name="Cheeseman I."/>
            <person name="Volkman S."/>
            <person name="Adams J."/>
            <person name="Walker B."/>
            <person name="Young S.K."/>
            <person name="Zeng Q."/>
            <person name="Gargeya S."/>
            <person name="Fitzgerald M."/>
            <person name="Haas B."/>
            <person name="Abouelleil A."/>
            <person name="Alvarado L."/>
            <person name="Arachchi H.M."/>
            <person name="Berlin A.M."/>
            <person name="Chapman S.B."/>
            <person name="Dewar J."/>
            <person name="Goldberg J."/>
            <person name="Griggs A."/>
            <person name="Gujja S."/>
            <person name="Hansen M."/>
            <person name="Howarth C."/>
            <person name="Imamovic A."/>
            <person name="Larimer J."/>
            <person name="McCowan C."/>
            <person name="Murphy C."/>
            <person name="Neiman D."/>
            <person name="Pearson M."/>
            <person name="Priest M."/>
            <person name="Roberts A."/>
            <person name="Saif S."/>
            <person name="Shea T."/>
            <person name="Sisk P."/>
            <person name="Sykes S."/>
            <person name="Wortman J."/>
            <person name="Nusbaum C."/>
            <person name="Birren B."/>
        </authorList>
    </citation>
    <scope>NUCLEOTIDE SEQUENCE [LARGE SCALE GENOMIC DNA]</scope>
    <source>
        <strain evidence="5 6">San Antonio 1</strain>
    </source>
</reference>